<dbReference type="InterPro" id="IPR038717">
    <property type="entry name" value="Tc1-like_DDE_dom"/>
</dbReference>
<protein>
    <submittedName>
        <fullName evidence="2">IS630 family transposase</fullName>
    </submittedName>
</protein>
<dbReference type="PANTHER" id="PTHR30347:SF1">
    <property type="entry name" value="MECHANOSENSITIVE CHANNEL MSCK"/>
    <property type="match status" value="1"/>
</dbReference>
<proteinExistence type="predicted"/>
<name>A0ABQ4EFE3_9ACTN</name>
<evidence type="ECO:0000313" key="3">
    <source>
        <dbReference type="Proteomes" id="UP000646749"/>
    </source>
</evidence>
<dbReference type="Gene3D" id="3.30.420.10">
    <property type="entry name" value="Ribonuclease H-like superfamily/Ribonuclease H"/>
    <property type="match status" value="1"/>
</dbReference>
<organism evidence="2 3">
    <name type="scientific">Plantactinospora endophytica</name>
    <dbReference type="NCBI Taxonomy" id="673535"/>
    <lineage>
        <taxon>Bacteria</taxon>
        <taxon>Bacillati</taxon>
        <taxon>Actinomycetota</taxon>
        <taxon>Actinomycetes</taxon>
        <taxon>Micromonosporales</taxon>
        <taxon>Micromonosporaceae</taxon>
        <taxon>Plantactinospora</taxon>
    </lineage>
</organism>
<dbReference type="PANTHER" id="PTHR30347">
    <property type="entry name" value="POTASSIUM CHANNEL RELATED"/>
    <property type="match status" value="1"/>
</dbReference>
<dbReference type="InterPro" id="IPR036397">
    <property type="entry name" value="RNaseH_sf"/>
</dbReference>
<accession>A0ABQ4EFE3</accession>
<dbReference type="EMBL" id="BONW01000077">
    <property type="protein sequence ID" value="GIG93419.1"/>
    <property type="molecule type" value="Genomic_DNA"/>
</dbReference>
<gene>
    <name evidence="2" type="ORF">Pen02_83550</name>
</gene>
<evidence type="ECO:0000313" key="2">
    <source>
        <dbReference type="EMBL" id="GIG93419.1"/>
    </source>
</evidence>
<reference evidence="2 3" key="1">
    <citation type="submission" date="2021-01" db="EMBL/GenBank/DDBJ databases">
        <title>Whole genome shotgun sequence of Plantactinospora endophytica NBRC 110450.</title>
        <authorList>
            <person name="Komaki H."/>
            <person name="Tamura T."/>
        </authorList>
    </citation>
    <scope>NUCLEOTIDE SEQUENCE [LARGE SCALE GENOMIC DNA]</scope>
    <source>
        <strain evidence="2 3">NBRC 110450</strain>
    </source>
</reference>
<evidence type="ECO:0000259" key="1">
    <source>
        <dbReference type="Pfam" id="PF13358"/>
    </source>
</evidence>
<dbReference type="SUPFAM" id="SSF46689">
    <property type="entry name" value="Homeodomain-like"/>
    <property type="match status" value="1"/>
</dbReference>
<dbReference type="InterPro" id="IPR047655">
    <property type="entry name" value="Transpos_IS630-like"/>
</dbReference>
<dbReference type="Pfam" id="PF13358">
    <property type="entry name" value="DDE_3"/>
    <property type="match status" value="1"/>
</dbReference>
<dbReference type="Pfam" id="PF13551">
    <property type="entry name" value="HTH_29"/>
    <property type="match status" value="1"/>
</dbReference>
<dbReference type="InterPro" id="IPR009057">
    <property type="entry name" value="Homeodomain-like_sf"/>
</dbReference>
<feature type="domain" description="Tc1-like transposase DDE" evidence="1">
    <location>
        <begin position="140"/>
        <end position="285"/>
    </location>
</feature>
<keyword evidence="3" id="KW-1185">Reference proteome</keyword>
<dbReference type="InterPro" id="IPR052702">
    <property type="entry name" value="MscS-like_channel"/>
</dbReference>
<sequence length="331" mass="37112">MVLLAAEGLPNAEIGRRVGVTRQTVIAWRARYEAGGIDALADLPRSGRPPVIDEAAIVASTLNPPPPELAVTHWSARLLANHMSRAGMPVSFAEVARIWRAWDLRPHRVETFKFSTDPQLEAKIRDVVGLYLDPPANAVVVCVDEKSQIQALDRTAPLLPMRFDQAERRTHDYRRHGTTTLFAALEVATGKITGDACYKRHRNSEFLAFLKQVARAHPRVKLHVVADNYATHNHPNVKAWLVKNPRISMHFTPTSASWMNMVRIFFGIITRQAIRRGTFTSVPDLVGAIRAFIDGYNQRCQPFRWTKTADQILARADRRPPRHGTTAESAA</sequence>
<comment type="caution">
    <text evidence="2">The sequence shown here is derived from an EMBL/GenBank/DDBJ whole genome shotgun (WGS) entry which is preliminary data.</text>
</comment>
<dbReference type="NCBIfam" id="NF033545">
    <property type="entry name" value="transpos_IS630"/>
    <property type="match status" value="1"/>
</dbReference>
<dbReference type="Proteomes" id="UP000646749">
    <property type="component" value="Unassembled WGS sequence"/>
</dbReference>